<accession>A0A8H5IV61</accession>
<name>A0A8H5IV61_9HYPO</name>
<organism evidence="1 2">
    <name type="scientific">Fusarium mexicanum</name>
    <dbReference type="NCBI Taxonomy" id="751941"/>
    <lineage>
        <taxon>Eukaryota</taxon>
        <taxon>Fungi</taxon>
        <taxon>Dikarya</taxon>
        <taxon>Ascomycota</taxon>
        <taxon>Pezizomycotina</taxon>
        <taxon>Sordariomycetes</taxon>
        <taxon>Hypocreomycetidae</taxon>
        <taxon>Hypocreales</taxon>
        <taxon>Nectriaceae</taxon>
        <taxon>Fusarium</taxon>
        <taxon>Fusarium fujikuroi species complex</taxon>
    </lineage>
</organism>
<dbReference type="AlphaFoldDB" id="A0A8H5IV61"/>
<dbReference type="Proteomes" id="UP000522262">
    <property type="component" value="Unassembled WGS sequence"/>
</dbReference>
<keyword evidence="2" id="KW-1185">Reference proteome</keyword>
<evidence type="ECO:0000313" key="2">
    <source>
        <dbReference type="Proteomes" id="UP000522262"/>
    </source>
</evidence>
<protein>
    <submittedName>
        <fullName evidence="1">Uncharacterized protein</fullName>
    </submittedName>
</protein>
<comment type="caution">
    <text evidence="1">The sequence shown here is derived from an EMBL/GenBank/DDBJ whole genome shotgun (WGS) entry which is preliminary data.</text>
</comment>
<proteinExistence type="predicted"/>
<dbReference type="EMBL" id="JAAOAM010000150">
    <property type="protein sequence ID" value="KAF5543467.1"/>
    <property type="molecule type" value="Genomic_DNA"/>
</dbReference>
<evidence type="ECO:0000313" key="1">
    <source>
        <dbReference type="EMBL" id="KAF5543467.1"/>
    </source>
</evidence>
<reference evidence="1 2" key="1">
    <citation type="submission" date="2020-05" db="EMBL/GenBank/DDBJ databases">
        <title>Identification and distribution of gene clusters putatively required for synthesis of sphingolipid metabolism inhibitors in phylogenetically diverse species of the filamentous fungus Fusarium.</title>
        <authorList>
            <person name="Kim H.-S."/>
            <person name="Busman M."/>
            <person name="Brown D.W."/>
            <person name="Divon H."/>
            <person name="Uhlig S."/>
            <person name="Proctor R.H."/>
        </authorList>
    </citation>
    <scope>NUCLEOTIDE SEQUENCE [LARGE SCALE GENOMIC DNA]</scope>
    <source>
        <strain evidence="1 2">NRRL 53147</strain>
    </source>
</reference>
<sequence length="210" mass="23490">MCLARLCQTGYKSESLEFGQDLRKANLRQDMARRRQTPYNLGQSQMEAGNSDLTHYFQHGTSDPRIILDNTKIITILTCSRTRILRINLNNTSARRTDRNPNESLIRASFRLAQTILIVILDLITPRISSNIRNAEELTWCTPANSLDGEFVTVVDLTCCVAARICFGEYRVAAFVDYGKVTTVTVLVAGVGVRDGGEVTFTLDDAEMFS</sequence>
<gene>
    <name evidence="1" type="ORF">FMEXI_7018</name>
</gene>